<keyword evidence="3" id="KW-1185">Reference proteome</keyword>
<organism evidence="2 3">
    <name type="scientific">Ruania alkalisoli</name>
    <dbReference type="NCBI Taxonomy" id="2779775"/>
    <lineage>
        <taxon>Bacteria</taxon>
        <taxon>Bacillati</taxon>
        <taxon>Actinomycetota</taxon>
        <taxon>Actinomycetes</taxon>
        <taxon>Micrococcales</taxon>
        <taxon>Ruaniaceae</taxon>
        <taxon>Ruania</taxon>
    </lineage>
</organism>
<dbReference type="KEGG" id="halt:IM660_16315"/>
<dbReference type="EMBL" id="CP063169">
    <property type="protein sequence ID" value="QOR72838.1"/>
    <property type="molecule type" value="Genomic_DNA"/>
</dbReference>
<comment type="similarity">
    <text evidence="1">Belongs to the UPF0111 family.</text>
</comment>
<dbReference type="PANTHER" id="PTHR37298:SF1">
    <property type="entry name" value="UPF0111 PROTEIN YKAA"/>
    <property type="match status" value="1"/>
</dbReference>
<dbReference type="InterPro" id="IPR052912">
    <property type="entry name" value="UPF0111_domain"/>
</dbReference>
<reference evidence="2 3" key="1">
    <citation type="submission" date="2020-10" db="EMBL/GenBank/DDBJ databases">
        <title>Haloactinobacterium sp. RN3S43, a bacterium isolated from saline soil.</title>
        <authorList>
            <person name="Sun J.-Q."/>
        </authorList>
    </citation>
    <scope>NUCLEOTIDE SEQUENCE [LARGE SCALE GENOMIC DNA]</scope>
    <source>
        <strain evidence="2 3">RN3S43</strain>
    </source>
</reference>
<dbReference type="Gene3D" id="1.20.58.220">
    <property type="entry name" value="Phosphate transport system protein phou homolog 2, domain 2"/>
    <property type="match status" value="1"/>
</dbReference>
<proteinExistence type="inferred from homology"/>
<dbReference type="AlphaFoldDB" id="A0A7M1SZ35"/>
<dbReference type="RefSeq" id="WP_193499471.1">
    <property type="nucleotide sequence ID" value="NZ_CP063169.1"/>
</dbReference>
<dbReference type="InterPro" id="IPR018445">
    <property type="entry name" value="Put_Phosphate_transp_reg"/>
</dbReference>
<accession>A0A7M1SZ35</accession>
<sequence>MRFRLTPRDDAFFDLLAVLAGHLAPGADLLAQLIGDDGPDRERFGRRLREAEHEADDAAHEVLRRLNQTFVTPFDRDDIYQLTSALDDCMDAMEAAGDLVVLYQLHDLPPGVSTQVTVLHRAAELTAAVMPKLRTMGEDVRSYWIEINRLENEADRAYRELLALLFQSPRYQESPAAVIELIKLKGVIDTLEQAADAFERVAHLVEALYLKES</sequence>
<dbReference type="Pfam" id="PF01865">
    <property type="entry name" value="PhoU_div"/>
    <property type="match status" value="1"/>
</dbReference>
<name>A0A7M1SZ35_9MICO</name>
<evidence type="ECO:0000256" key="1">
    <source>
        <dbReference type="ARBA" id="ARBA00008591"/>
    </source>
</evidence>
<dbReference type="PANTHER" id="PTHR37298">
    <property type="entry name" value="UPF0111 PROTEIN YKAA"/>
    <property type="match status" value="1"/>
</dbReference>
<evidence type="ECO:0000313" key="3">
    <source>
        <dbReference type="Proteomes" id="UP000593758"/>
    </source>
</evidence>
<evidence type="ECO:0000313" key="2">
    <source>
        <dbReference type="EMBL" id="QOR72838.1"/>
    </source>
</evidence>
<protein>
    <submittedName>
        <fullName evidence="2">DUF47 domain-containing protein</fullName>
    </submittedName>
</protein>
<gene>
    <name evidence="2" type="ORF">IM660_16315</name>
</gene>
<dbReference type="Proteomes" id="UP000593758">
    <property type="component" value="Chromosome"/>
</dbReference>
<dbReference type="InterPro" id="IPR038078">
    <property type="entry name" value="PhoU-like_sf"/>
</dbReference>